<sequence length="295" mass="31094">MFVARPRPLPEPAPAWSADELAAALSAVAPVAVLTGAGVSTGSGIPDYRDHQGAWKRRAPMQLSEFTGSERGRQRYWARSLVGWRTVETAQPNPAHREIAALEARGLVGPVITQNVDGLHQAAGSRSVLDLHGRLDRVECLDCGQVVPRAEHQARLEAANPGWAASARWVSTAPDGDADLLDADYSHFAVPGCHACGGLLKPAVVFFGETVPSARVEQAFEAVAGAGALLVVGSSLMVWSGYRFVRAAAAARQPVYVLGLGVTRGDAEADGRLTADCGEGLAALRHALDQSRGRI</sequence>
<feature type="binding site" evidence="5 6">
    <location>
        <position position="140"/>
    </location>
    <ligand>
        <name>Zn(2+)</name>
        <dbReference type="ChEBI" id="CHEBI:29105"/>
    </ligand>
</feature>
<dbReference type="STRING" id="1260251.SPISAL_01845"/>
<dbReference type="GO" id="GO:0070403">
    <property type="term" value="F:NAD+ binding"/>
    <property type="evidence" value="ECO:0007669"/>
    <property type="project" value="UniProtKB-UniRule"/>
</dbReference>
<dbReference type="GO" id="GO:0017136">
    <property type="term" value="F:histone deacetylase activity, NAD-dependent"/>
    <property type="evidence" value="ECO:0007669"/>
    <property type="project" value="TreeGrafter"/>
</dbReference>
<dbReference type="PANTHER" id="PTHR11085">
    <property type="entry name" value="NAD-DEPENDENT PROTEIN DEACYLASE SIRTUIN-5, MITOCHONDRIAL-RELATED"/>
    <property type="match status" value="1"/>
</dbReference>
<dbReference type="InterPro" id="IPR003000">
    <property type="entry name" value="Sirtuin"/>
</dbReference>
<dbReference type="InterPro" id="IPR029035">
    <property type="entry name" value="DHS-like_NAD/FAD-binding_dom"/>
</dbReference>
<evidence type="ECO:0000313" key="8">
    <source>
        <dbReference type="EMBL" id="TQE99518.1"/>
    </source>
</evidence>
<dbReference type="GO" id="GO:0008270">
    <property type="term" value="F:zinc ion binding"/>
    <property type="evidence" value="ECO:0007669"/>
    <property type="project" value="UniProtKB-UniRule"/>
</dbReference>
<organism evidence="8 9">
    <name type="scientific">Spiribacter salinus</name>
    <dbReference type="NCBI Taxonomy" id="1335746"/>
    <lineage>
        <taxon>Bacteria</taxon>
        <taxon>Pseudomonadati</taxon>
        <taxon>Pseudomonadota</taxon>
        <taxon>Gammaproteobacteria</taxon>
        <taxon>Chromatiales</taxon>
        <taxon>Ectothiorhodospiraceae</taxon>
        <taxon>Spiribacter</taxon>
    </lineage>
</organism>
<evidence type="ECO:0000259" key="7">
    <source>
        <dbReference type="PROSITE" id="PS50305"/>
    </source>
</evidence>
<gene>
    <name evidence="5" type="primary">cobB</name>
    <name evidence="8" type="ORF">FKY71_08235</name>
</gene>
<dbReference type="PROSITE" id="PS50305">
    <property type="entry name" value="SIRTUIN"/>
    <property type="match status" value="1"/>
</dbReference>
<keyword evidence="2 5" id="KW-0479">Metal-binding</keyword>
<feature type="binding site" evidence="5">
    <location>
        <begin position="233"/>
        <end position="235"/>
    </location>
    <ligand>
        <name>NAD(+)</name>
        <dbReference type="ChEBI" id="CHEBI:57540"/>
    </ligand>
</feature>
<feature type="binding site" evidence="5 6">
    <location>
        <position position="143"/>
    </location>
    <ligand>
        <name>Zn(2+)</name>
        <dbReference type="ChEBI" id="CHEBI:29105"/>
    </ligand>
</feature>
<dbReference type="InterPro" id="IPR026587">
    <property type="entry name" value="Sirtuin_class_II"/>
</dbReference>
<keyword evidence="5" id="KW-0963">Cytoplasm</keyword>
<evidence type="ECO:0000256" key="6">
    <source>
        <dbReference type="PROSITE-ProRule" id="PRU00236"/>
    </source>
</evidence>
<evidence type="ECO:0000256" key="3">
    <source>
        <dbReference type="ARBA" id="ARBA00022833"/>
    </source>
</evidence>
<feature type="active site" description="Proton acceptor" evidence="5 6">
    <location>
        <position position="132"/>
    </location>
</feature>
<dbReference type="NCBIfam" id="NF003738">
    <property type="entry name" value="PRK05333.1"/>
    <property type="match status" value="1"/>
</dbReference>
<accession>A0A540VS06</accession>
<dbReference type="Gene3D" id="3.40.50.1220">
    <property type="entry name" value="TPP-binding domain"/>
    <property type="match status" value="1"/>
</dbReference>
<feature type="binding site" evidence="5">
    <location>
        <begin position="114"/>
        <end position="117"/>
    </location>
    <ligand>
        <name>NAD(+)</name>
        <dbReference type="ChEBI" id="CHEBI:57540"/>
    </ligand>
</feature>
<evidence type="ECO:0000256" key="1">
    <source>
        <dbReference type="ARBA" id="ARBA00022679"/>
    </source>
</evidence>
<dbReference type="Gene3D" id="3.30.1600.10">
    <property type="entry name" value="SIR2/SIRT2 'Small Domain"/>
    <property type="match status" value="1"/>
</dbReference>
<evidence type="ECO:0000256" key="4">
    <source>
        <dbReference type="ARBA" id="ARBA00023027"/>
    </source>
</evidence>
<dbReference type="InterPro" id="IPR050134">
    <property type="entry name" value="NAD-dep_sirtuin_deacylases"/>
</dbReference>
<dbReference type="Proteomes" id="UP000315400">
    <property type="component" value="Unassembled WGS sequence"/>
</dbReference>
<evidence type="ECO:0000313" key="9">
    <source>
        <dbReference type="Proteomes" id="UP000315400"/>
    </source>
</evidence>
<dbReference type="HAMAP" id="MF_01967">
    <property type="entry name" value="Sirtuin_ClassII"/>
    <property type="match status" value="1"/>
</dbReference>
<comment type="catalytic activity">
    <reaction evidence="5">
        <text>N(6)-acetyl-L-lysyl-[protein] + NAD(+) + H2O = 2''-O-acetyl-ADP-D-ribose + nicotinamide + L-lysyl-[protein]</text>
        <dbReference type="Rhea" id="RHEA:43636"/>
        <dbReference type="Rhea" id="RHEA-COMP:9752"/>
        <dbReference type="Rhea" id="RHEA-COMP:10731"/>
        <dbReference type="ChEBI" id="CHEBI:15377"/>
        <dbReference type="ChEBI" id="CHEBI:17154"/>
        <dbReference type="ChEBI" id="CHEBI:29969"/>
        <dbReference type="ChEBI" id="CHEBI:57540"/>
        <dbReference type="ChEBI" id="CHEBI:61930"/>
        <dbReference type="ChEBI" id="CHEBI:83767"/>
        <dbReference type="EC" id="2.3.1.286"/>
    </reaction>
</comment>
<keyword evidence="3 5" id="KW-0862">Zinc</keyword>
<dbReference type="SUPFAM" id="SSF52467">
    <property type="entry name" value="DHS-like NAD/FAD-binding domain"/>
    <property type="match status" value="1"/>
</dbReference>
<reference evidence="8 9" key="1">
    <citation type="submission" date="2019-06" db="EMBL/GenBank/DDBJ databases">
        <title>Metagenome assembled Genome of Spiribacter salinus SL48-SHIP from the microbial mat of Salt Lake 48 (Novosibirsk region, Russia).</title>
        <authorList>
            <person name="Shipova A."/>
            <person name="Rozanov A.S."/>
            <person name="Bryanskaya A.V."/>
            <person name="Peltek S.E."/>
        </authorList>
    </citation>
    <scope>NUCLEOTIDE SEQUENCE [LARGE SCALE GENOMIC DNA]</scope>
    <source>
        <strain evidence="8">SL48-SHIP-2</strain>
    </source>
</reference>
<feature type="binding site" evidence="5 6">
    <location>
        <position position="196"/>
    </location>
    <ligand>
        <name>Zn(2+)</name>
        <dbReference type="ChEBI" id="CHEBI:29105"/>
    </ligand>
</feature>
<feature type="domain" description="Deacetylase sirtuin-type" evidence="7">
    <location>
        <begin position="11"/>
        <end position="291"/>
    </location>
</feature>
<dbReference type="EC" id="2.3.1.286" evidence="5"/>
<evidence type="ECO:0000256" key="2">
    <source>
        <dbReference type="ARBA" id="ARBA00022723"/>
    </source>
</evidence>
<comment type="subcellular location">
    <subcellularLocation>
        <location evidence="5">Cytoplasm</location>
    </subcellularLocation>
</comment>
<dbReference type="PANTHER" id="PTHR11085:SF10">
    <property type="entry name" value="NAD-DEPENDENT PROTEIN DEACYLASE SIRTUIN-5, MITOCHONDRIAL-RELATED"/>
    <property type="match status" value="1"/>
</dbReference>
<dbReference type="GO" id="GO:0005737">
    <property type="term" value="C:cytoplasm"/>
    <property type="evidence" value="ECO:0007669"/>
    <property type="project" value="UniProtKB-SubCell"/>
</dbReference>
<name>A0A540VS06_9GAMM</name>
<evidence type="ECO:0000256" key="5">
    <source>
        <dbReference type="HAMAP-Rule" id="MF_01967"/>
    </source>
</evidence>
<feature type="binding site" evidence="5 6">
    <location>
        <position position="193"/>
    </location>
    <ligand>
        <name>Zn(2+)</name>
        <dbReference type="ChEBI" id="CHEBI:29105"/>
    </ligand>
</feature>
<dbReference type="AlphaFoldDB" id="A0A540VS06"/>
<comment type="function">
    <text evidence="5">NAD-dependent protein deacetylase which modulates the activities of several enzymes which are inactive in their acetylated form.</text>
</comment>
<proteinExistence type="inferred from homology"/>
<dbReference type="Pfam" id="PF02146">
    <property type="entry name" value="SIR2"/>
    <property type="match status" value="1"/>
</dbReference>
<dbReference type="InterPro" id="IPR026591">
    <property type="entry name" value="Sirtuin_cat_small_dom_sf"/>
</dbReference>
<keyword evidence="4 5" id="KW-0520">NAD</keyword>
<dbReference type="InterPro" id="IPR026590">
    <property type="entry name" value="Ssirtuin_cat_dom"/>
</dbReference>
<comment type="caution">
    <text evidence="8">The sequence shown here is derived from an EMBL/GenBank/DDBJ whole genome shotgun (WGS) entry which is preliminary data.</text>
</comment>
<comment type="similarity">
    <text evidence="5">Belongs to the sirtuin family. Class II subfamily.</text>
</comment>
<keyword evidence="1 5" id="KW-0808">Transferase</keyword>
<feature type="binding site" evidence="5">
    <location>
        <position position="277"/>
    </location>
    <ligand>
        <name>NAD(+)</name>
        <dbReference type="ChEBI" id="CHEBI:57540"/>
    </ligand>
</feature>
<protein>
    <recommendedName>
        <fullName evidence="5">NAD-dependent protein deacetylase</fullName>
        <ecNumber evidence="5">2.3.1.286</ecNumber>
    </recommendedName>
    <alternativeName>
        <fullName evidence="5">Regulatory protein SIR2 homolog</fullName>
    </alternativeName>
</protein>
<dbReference type="EMBL" id="VIFK01000056">
    <property type="protein sequence ID" value="TQE99518.1"/>
    <property type="molecule type" value="Genomic_DNA"/>
</dbReference>
<comment type="cofactor">
    <cofactor evidence="5">
        <name>Zn(2+)</name>
        <dbReference type="ChEBI" id="CHEBI:29105"/>
    </cofactor>
    <text evidence="5">Binds 1 zinc ion per subunit.</text>
</comment>
<comment type="caution">
    <text evidence="5">Lacks conserved residue(s) required for the propagation of feature annotation.</text>
</comment>